<accession>E3J7Q5</accession>
<feature type="domain" description="Luciferase-like" evidence="2">
    <location>
        <begin position="17"/>
        <end position="317"/>
    </location>
</feature>
<dbReference type="PANTHER" id="PTHR43244">
    <property type="match status" value="1"/>
</dbReference>
<dbReference type="Pfam" id="PF00296">
    <property type="entry name" value="Bac_luciferase"/>
    <property type="match status" value="1"/>
</dbReference>
<dbReference type="InParanoid" id="E3J7Q5"/>
<dbReference type="InterPro" id="IPR019951">
    <property type="entry name" value="F420_OxRdatse_Rv3520c_pred"/>
</dbReference>
<dbReference type="eggNOG" id="COG2141">
    <property type="taxonomic scope" value="Bacteria"/>
</dbReference>
<dbReference type="AlphaFoldDB" id="E3J7Q5"/>
<protein>
    <submittedName>
        <fullName evidence="3">Putative F420-dependent oxidoreductase</fullName>
    </submittedName>
</protein>
<dbReference type="KEGG" id="fri:FraEuI1c_2782"/>
<proteinExistence type="predicted"/>
<evidence type="ECO:0000256" key="1">
    <source>
        <dbReference type="ARBA" id="ARBA00023002"/>
    </source>
</evidence>
<dbReference type="CDD" id="cd01097">
    <property type="entry name" value="Tetrahydromethanopterin_reductase"/>
    <property type="match status" value="1"/>
</dbReference>
<reference evidence="3 4" key="1">
    <citation type="submission" date="2010-10" db="EMBL/GenBank/DDBJ databases">
        <title>Complete sequence of Frankia sp. EuI1c.</title>
        <authorList>
            <consortium name="US DOE Joint Genome Institute"/>
            <person name="Lucas S."/>
            <person name="Copeland A."/>
            <person name="Lapidus A."/>
            <person name="Cheng J.-F."/>
            <person name="Bruce D."/>
            <person name="Goodwin L."/>
            <person name="Pitluck S."/>
            <person name="Chertkov O."/>
            <person name="Detter J.C."/>
            <person name="Han C."/>
            <person name="Tapia R."/>
            <person name="Land M."/>
            <person name="Hauser L."/>
            <person name="Jeffries C."/>
            <person name="Kyrpides N."/>
            <person name="Ivanova N."/>
            <person name="Mikhailova N."/>
            <person name="Beauchemin N."/>
            <person name="Sen A."/>
            <person name="Sur S.A."/>
            <person name="Gtari M."/>
            <person name="Wall L."/>
            <person name="Tisa L."/>
            <person name="Woyke T."/>
        </authorList>
    </citation>
    <scope>NUCLEOTIDE SEQUENCE [LARGE SCALE GENOMIC DNA]</scope>
    <source>
        <strain evidence="4">DSM 45817 / CECT 9037 / EuI1c</strain>
    </source>
</reference>
<organism evidence="3 4">
    <name type="scientific">Pseudofrankia inefficax (strain DSM 45817 / CECT 9037 / DDB 130130 / EuI1c)</name>
    <name type="common">Frankia inefficax</name>
    <dbReference type="NCBI Taxonomy" id="298654"/>
    <lineage>
        <taxon>Bacteria</taxon>
        <taxon>Bacillati</taxon>
        <taxon>Actinomycetota</taxon>
        <taxon>Actinomycetes</taxon>
        <taxon>Frankiales</taxon>
        <taxon>Frankiaceae</taxon>
        <taxon>Pseudofrankia</taxon>
    </lineage>
</organism>
<dbReference type="STRING" id="298654.FraEuI1c_2782"/>
<name>E3J7Q5_PSEI1</name>
<keyword evidence="4" id="KW-1185">Reference proteome</keyword>
<gene>
    <name evidence="3" type="ordered locus">FraEuI1c_2782</name>
</gene>
<dbReference type="InterPro" id="IPR050564">
    <property type="entry name" value="F420-G6PD/mer"/>
</dbReference>
<dbReference type="Gene3D" id="3.20.20.30">
    <property type="entry name" value="Luciferase-like domain"/>
    <property type="match status" value="1"/>
</dbReference>
<evidence type="ECO:0000313" key="4">
    <source>
        <dbReference type="Proteomes" id="UP000002484"/>
    </source>
</evidence>
<dbReference type="NCBIfam" id="TIGR03559">
    <property type="entry name" value="F420_Rv3520c"/>
    <property type="match status" value="1"/>
</dbReference>
<dbReference type="InterPro" id="IPR036661">
    <property type="entry name" value="Luciferase-like_sf"/>
</dbReference>
<dbReference type="Proteomes" id="UP000002484">
    <property type="component" value="Chromosome"/>
</dbReference>
<keyword evidence="1" id="KW-0560">Oxidoreductase</keyword>
<dbReference type="EMBL" id="CP002299">
    <property type="protein sequence ID" value="ADP80809.1"/>
    <property type="molecule type" value="Genomic_DNA"/>
</dbReference>
<evidence type="ECO:0000259" key="2">
    <source>
        <dbReference type="Pfam" id="PF00296"/>
    </source>
</evidence>
<sequence length="342" mass="37036">MLALRLRLGIGLPHSRGLPAAVAAAVAADQLGYHSVWVPEAYGSDAVTVLAYLAARTSTIGLASAVLQMPARTPANTAMTAMTLDELSGGRAILGLGVSGPRVVEGWHGVPYRKPLAMTREYVEIVRRAIRRTEPLTFDGDLFRIPADERSEPLMSAMRPHRPEVPIYLAANGPRNIGLAAEIADGWLPTLYAPEYDETVAPAVESGLARRDPARSALMVACGVPTFIGPDVQRCRDLARPYLALYIGGMGSREQNFYKDVVTRYGYGEAAARIQDLYLSGRAVDAAAAVPDDLVDVLALVGPAETIRERLAIWDRSRVDVLIIRSVDVRVLETVRELAEQL</sequence>
<dbReference type="InterPro" id="IPR011251">
    <property type="entry name" value="Luciferase-like_dom"/>
</dbReference>
<dbReference type="HOGENOM" id="CLU_027853_5_0_11"/>
<dbReference type="PANTHER" id="PTHR43244:SF1">
    <property type="entry name" value="5,10-METHYLENETETRAHYDROMETHANOPTERIN REDUCTASE"/>
    <property type="match status" value="1"/>
</dbReference>
<dbReference type="GO" id="GO:0016705">
    <property type="term" value="F:oxidoreductase activity, acting on paired donors, with incorporation or reduction of molecular oxygen"/>
    <property type="evidence" value="ECO:0007669"/>
    <property type="project" value="InterPro"/>
</dbReference>
<dbReference type="SUPFAM" id="SSF51679">
    <property type="entry name" value="Bacterial luciferase-like"/>
    <property type="match status" value="1"/>
</dbReference>
<evidence type="ECO:0000313" key="3">
    <source>
        <dbReference type="EMBL" id="ADP80809.1"/>
    </source>
</evidence>